<gene>
    <name evidence="1" type="ORF">PBV87_10245</name>
</gene>
<dbReference type="EMBL" id="JAQIFT010000043">
    <property type="protein sequence ID" value="MDA3731858.1"/>
    <property type="molecule type" value="Genomic_DNA"/>
</dbReference>
<evidence type="ECO:0000313" key="2">
    <source>
        <dbReference type="Proteomes" id="UP001169242"/>
    </source>
</evidence>
<comment type="caution">
    <text evidence="1">The sequence shown here is derived from an EMBL/GenBank/DDBJ whole genome shotgun (WGS) entry which is preliminary data.</text>
</comment>
<accession>A0AA42DMU0</accession>
<evidence type="ECO:0000313" key="1">
    <source>
        <dbReference type="EMBL" id="MDA3731858.1"/>
    </source>
</evidence>
<dbReference type="RefSeq" id="WP_053984626.1">
    <property type="nucleotide sequence ID" value="NZ_JAQIFT010000043.1"/>
</dbReference>
<proteinExistence type="predicted"/>
<name>A0AA42DMU0_9FIRM</name>
<keyword evidence="2" id="KW-1185">Reference proteome</keyword>
<dbReference type="Proteomes" id="UP001169242">
    <property type="component" value="Unassembled WGS sequence"/>
</dbReference>
<reference evidence="1" key="1">
    <citation type="journal article" date="2023" name="Int. J. Syst. Evol. Microbiol.">
        <title>&lt;i&gt;Holtiella tumoricola&lt;/i&gt; gen. nov. sp. nov., isolated from a human clinical sample.</title>
        <authorList>
            <person name="Allen-Vercoe E."/>
            <person name="Daigneault M.C."/>
            <person name="Vancuren S.J."/>
            <person name="Cochrane K."/>
            <person name="O'Neal L.L."/>
            <person name="Sankaranarayanan K."/>
            <person name="Lawson P.A."/>
        </authorList>
    </citation>
    <scope>NUCLEOTIDE SEQUENCE</scope>
    <source>
        <strain evidence="1">CC70A</strain>
    </source>
</reference>
<sequence>MKIQYFKDQKHEENFYSLLEQAELLGLEKRGERFESLSEQMKILRFEDNIEKKQVAFLYLIALYQDDFITYEGMPFYVEVYEEISLDGPVYLLDEKVGKPTYEHEWGVYYGKKILQNERINLEEVPKNMKKFVENAMKMCGLV</sequence>
<organism evidence="1 2">
    <name type="scientific">Holtiella tumoricola</name>
    <dbReference type="NCBI Taxonomy" id="3018743"/>
    <lineage>
        <taxon>Bacteria</taxon>
        <taxon>Bacillati</taxon>
        <taxon>Bacillota</taxon>
        <taxon>Clostridia</taxon>
        <taxon>Lachnospirales</taxon>
        <taxon>Cellulosilyticaceae</taxon>
        <taxon>Holtiella</taxon>
    </lineage>
</organism>
<dbReference type="AlphaFoldDB" id="A0AA42DMU0"/>
<protein>
    <submittedName>
        <fullName evidence="1">Uncharacterized protein</fullName>
    </submittedName>
</protein>